<dbReference type="PANTHER" id="PTHR43165">
    <property type="entry name" value="METALLOPHOSPHOESTERASE"/>
    <property type="match status" value="1"/>
</dbReference>
<dbReference type="Proteomes" id="UP000176421">
    <property type="component" value="Unassembled WGS sequence"/>
</dbReference>
<organism evidence="4 5">
    <name type="scientific">Candidatus Staskawiczbacteria bacterium RIFCSPHIGHO2_02_FULL_34_9</name>
    <dbReference type="NCBI Taxonomy" id="1802206"/>
    <lineage>
        <taxon>Bacteria</taxon>
        <taxon>Candidatus Staskawicziibacteriota</taxon>
    </lineage>
</organism>
<dbReference type="SUPFAM" id="SSF56300">
    <property type="entry name" value="Metallo-dependent phosphatases"/>
    <property type="match status" value="1"/>
</dbReference>
<gene>
    <name evidence="4" type="ORF">A3D35_01660</name>
</gene>
<dbReference type="GO" id="GO:0046872">
    <property type="term" value="F:metal ion binding"/>
    <property type="evidence" value="ECO:0007669"/>
    <property type="project" value="UniProtKB-KW"/>
</dbReference>
<dbReference type="GO" id="GO:0016787">
    <property type="term" value="F:hydrolase activity"/>
    <property type="evidence" value="ECO:0007669"/>
    <property type="project" value="UniProtKB-UniRule"/>
</dbReference>
<dbReference type="Pfam" id="PF12850">
    <property type="entry name" value="Metallophos_2"/>
    <property type="match status" value="1"/>
</dbReference>
<dbReference type="InterPro" id="IPR000979">
    <property type="entry name" value="Phosphodiesterase_MJ0936/Vps29"/>
</dbReference>
<evidence type="ECO:0000259" key="3">
    <source>
        <dbReference type="Pfam" id="PF12850"/>
    </source>
</evidence>
<dbReference type="InterPro" id="IPR029052">
    <property type="entry name" value="Metallo-depent_PP-like"/>
</dbReference>
<dbReference type="STRING" id="1802206.A3D35_01660"/>
<evidence type="ECO:0000313" key="5">
    <source>
        <dbReference type="Proteomes" id="UP000176421"/>
    </source>
</evidence>
<accession>A0A1G2HXX6</accession>
<evidence type="ECO:0000256" key="2">
    <source>
        <dbReference type="RuleBase" id="RU362039"/>
    </source>
</evidence>
<dbReference type="PANTHER" id="PTHR43165:SF1">
    <property type="entry name" value="PHOSPHODIESTERASE MJ0936"/>
    <property type="match status" value="1"/>
</dbReference>
<evidence type="ECO:0000256" key="1">
    <source>
        <dbReference type="ARBA" id="ARBA00008950"/>
    </source>
</evidence>
<dbReference type="InterPro" id="IPR024654">
    <property type="entry name" value="Calcineurin-like_PHP_lpxH"/>
</dbReference>
<dbReference type="EMBL" id="MHOS01000039">
    <property type="protein sequence ID" value="OGZ67345.1"/>
    <property type="molecule type" value="Genomic_DNA"/>
</dbReference>
<dbReference type="NCBIfam" id="TIGR00040">
    <property type="entry name" value="yfcE"/>
    <property type="match status" value="1"/>
</dbReference>
<comment type="caution">
    <text evidence="4">The sequence shown here is derived from an EMBL/GenBank/DDBJ whole genome shotgun (WGS) entry which is preliminary data.</text>
</comment>
<reference evidence="4 5" key="1">
    <citation type="journal article" date="2016" name="Nat. Commun.">
        <title>Thousands of microbial genomes shed light on interconnected biogeochemical processes in an aquifer system.</title>
        <authorList>
            <person name="Anantharaman K."/>
            <person name="Brown C.T."/>
            <person name="Hug L.A."/>
            <person name="Sharon I."/>
            <person name="Castelle C.J."/>
            <person name="Probst A.J."/>
            <person name="Thomas B.C."/>
            <person name="Singh A."/>
            <person name="Wilkins M.J."/>
            <person name="Karaoz U."/>
            <person name="Brodie E.L."/>
            <person name="Williams K.H."/>
            <person name="Hubbard S.S."/>
            <person name="Banfield J.F."/>
        </authorList>
    </citation>
    <scope>NUCLEOTIDE SEQUENCE [LARGE SCALE GENOMIC DNA]</scope>
</reference>
<dbReference type="InterPro" id="IPR053193">
    <property type="entry name" value="MetalloPDE_YfcE-like"/>
</dbReference>
<dbReference type="AlphaFoldDB" id="A0A1G2HXX6"/>
<name>A0A1G2HXX6_9BACT</name>
<dbReference type="Gene3D" id="3.60.21.10">
    <property type="match status" value="1"/>
</dbReference>
<sequence length="174" mass="19419">MRFAIVSDTHDNMANFNKAIDFLNKEGIEIMLHCGDISNQTTIDEAEKRFNGNISFVRGNADYHLDDVPDNLSLDIGGKKVAFIHYPDLARKLAETGNYDLVFYGHTHKPWLARIATSARQSSSLGGGRSVVSGEEKECLLVNPGELAGQRFKPTFAIYDTETDKLELKILEKL</sequence>
<comment type="cofactor">
    <cofactor evidence="2">
        <name>a divalent metal cation</name>
        <dbReference type="ChEBI" id="CHEBI:60240"/>
    </cofactor>
</comment>
<feature type="domain" description="Calcineurin-like phosphoesterase" evidence="3">
    <location>
        <begin position="1"/>
        <end position="164"/>
    </location>
</feature>
<dbReference type="EC" id="3.1.4.-" evidence="2"/>
<keyword evidence="2" id="KW-0479">Metal-binding</keyword>
<evidence type="ECO:0000313" key="4">
    <source>
        <dbReference type="EMBL" id="OGZ67345.1"/>
    </source>
</evidence>
<comment type="similarity">
    <text evidence="1 2">Belongs to the metallophosphoesterase superfamily. YfcE family.</text>
</comment>
<proteinExistence type="inferred from homology"/>
<protein>
    <recommendedName>
        <fullName evidence="2">Phosphoesterase</fullName>
        <ecNumber evidence="2">3.1.4.-</ecNumber>
    </recommendedName>
</protein>